<dbReference type="AlphaFoldDB" id="A0A1I5AXF6"/>
<evidence type="ECO:0000313" key="2">
    <source>
        <dbReference type="EMBL" id="SFN67133.1"/>
    </source>
</evidence>
<evidence type="ECO:0008006" key="4">
    <source>
        <dbReference type="Google" id="ProtNLM"/>
    </source>
</evidence>
<reference evidence="2 3" key="1">
    <citation type="submission" date="2016-10" db="EMBL/GenBank/DDBJ databases">
        <authorList>
            <person name="de Groot N.N."/>
        </authorList>
    </citation>
    <scope>NUCLEOTIDE SEQUENCE [LARGE SCALE GENOMIC DNA]</scope>
    <source>
        <strain evidence="2 3">DSM 17794</strain>
    </source>
</reference>
<gene>
    <name evidence="2" type="ORF">SAMN05660413_02080</name>
</gene>
<accession>A0A1I5AXF6</accession>
<organism evidence="2 3">
    <name type="scientific">Salegentibacter flavus</name>
    <dbReference type="NCBI Taxonomy" id="287099"/>
    <lineage>
        <taxon>Bacteria</taxon>
        <taxon>Pseudomonadati</taxon>
        <taxon>Bacteroidota</taxon>
        <taxon>Flavobacteriia</taxon>
        <taxon>Flavobacteriales</taxon>
        <taxon>Flavobacteriaceae</taxon>
        <taxon>Salegentibacter</taxon>
    </lineage>
</organism>
<keyword evidence="1" id="KW-1133">Transmembrane helix</keyword>
<proteinExistence type="predicted"/>
<keyword evidence="1" id="KW-0812">Transmembrane</keyword>
<keyword evidence="1" id="KW-0472">Membrane</keyword>
<dbReference type="Proteomes" id="UP000199153">
    <property type="component" value="Unassembled WGS sequence"/>
</dbReference>
<feature type="transmembrane region" description="Helical" evidence="1">
    <location>
        <begin position="165"/>
        <end position="183"/>
    </location>
</feature>
<keyword evidence="3" id="KW-1185">Reference proteome</keyword>
<protein>
    <recommendedName>
        <fullName evidence="4">DUF4381 domain-containing protein</fullName>
    </recommendedName>
</protein>
<dbReference type="STRING" id="287099.SAMN05660413_02080"/>
<feature type="transmembrane region" description="Helical" evidence="1">
    <location>
        <begin position="340"/>
        <end position="360"/>
    </location>
</feature>
<dbReference type="EMBL" id="FOVL01000012">
    <property type="protein sequence ID" value="SFN67133.1"/>
    <property type="molecule type" value="Genomic_DNA"/>
</dbReference>
<dbReference type="OrthoDB" id="9807384at2"/>
<sequence>MNLIERKYKNEKRSKLLSGIVLFLLMLIPVFSYAQQTQINAEIDTSTIKIGEQILYSIQVETDSSNLVVFPEGDSFSPLEMVESFKADTTRLEDRFRLLKEYSLTQFDSGGYVIPQQKVLINDREFFTDSMLIEVANVEVDTTRQKMYPIKPSVEIPGSFKIPSWVWWLLVILVLAGLVFYLYRIKQKKEAEKELPPYEQVILELQQLDNSSLLEKREVKEYYSQLTFSARKYLDREVYDRALESTTSELIAYLELNKNAGKLELDEKTIKDLKVILSRADLAKFANSRPDIITAKSDRSRIGDIIEEVKTSIPEPSEEEIREDEAYREARERKKKQKRVIIAAILASLVIIGAIGAFIISKGFDEVRDSLLGHPTKELLEGEWIRSEYGDPSVMITTPEVLIRKELELPEETKQMMLGSETFVYGSPVSNFYTSLTTVKFSGETDFDLEKSVDGIYTMLEQQGARNIIMKEEEFSTLSGVEGIRIFGTLEIEDPVTGRAVTNAYEILNFVENSGFEQIMVIHNEGDTYAEEITQRIIDSVEFNKEGN</sequence>
<evidence type="ECO:0000256" key="1">
    <source>
        <dbReference type="SAM" id="Phobius"/>
    </source>
</evidence>
<evidence type="ECO:0000313" key="3">
    <source>
        <dbReference type="Proteomes" id="UP000199153"/>
    </source>
</evidence>
<name>A0A1I5AXF6_9FLAO</name>